<accession>A0A0N1JS33</accession>
<evidence type="ECO:0000313" key="1">
    <source>
        <dbReference type="EMBL" id="KPC50708.1"/>
    </source>
</evidence>
<proteinExistence type="predicted"/>
<comment type="caution">
    <text evidence="1">The sequence shown here is derived from an EMBL/GenBank/DDBJ whole genome shotgun (WGS) entry which is preliminary data.</text>
</comment>
<sequence>MTAAAVVGASTISTADTRKTNQQLVVRGGASQACNFAAGSGVGANAIGQLHGVSTQSAPGASLYELSCPFKNGSCLMARVEIQTMRLLTDVLRTATSFICCDSAKSGTKITAWGMLSGYKFTMDKFRVDFNEMVEPDLVLFSRTDTKINDHGMPVTVGAGMEVYLFMPDSNDLGEPEDLVATGRIELNSIPGWGSDVKWCCRIDSKGISHLSDRDEIK</sequence>
<dbReference type="OrthoDB" id="2084864at2"/>
<gene>
    <name evidence="1" type="ORF">WG78_16680</name>
</gene>
<protein>
    <submittedName>
        <fullName evidence="1">Uncharacterized protein</fullName>
    </submittedName>
</protein>
<dbReference type="AlphaFoldDB" id="A0A0N1JS33"/>
<dbReference type="EMBL" id="LAQT01000027">
    <property type="protein sequence ID" value="KPC50708.1"/>
    <property type="molecule type" value="Genomic_DNA"/>
</dbReference>
<keyword evidence="2" id="KW-1185">Reference proteome</keyword>
<evidence type="ECO:0000313" key="2">
    <source>
        <dbReference type="Proteomes" id="UP000037939"/>
    </source>
</evidence>
<name>A0A0N1JS33_9NEIS</name>
<dbReference type="STRING" id="857265.WG78_16680"/>
<dbReference type="RefSeq" id="WP_152969259.1">
    <property type="nucleotide sequence ID" value="NZ_LAQT01000027.1"/>
</dbReference>
<dbReference type="Proteomes" id="UP000037939">
    <property type="component" value="Unassembled WGS sequence"/>
</dbReference>
<organism evidence="1 2">
    <name type="scientific">Amantichitinum ursilacus</name>
    <dbReference type="NCBI Taxonomy" id="857265"/>
    <lineage>
        <taxon>Bacteria</taxon>
        <taxon>Pseudomonadati</taxon>
        <taxon>Pseudomonadota</taxon>
        <taxon>Betaproteobacteria</taxon>
        <taxon>Neisseriales</taxon>
        <taxon>Chitinibacteraceae</taxon>
        <taxon>Amantichitinum</taxon>
    </lineage>
</organism>
<reference evidence="1 2" key="1">
    <citation type="submission" date="2015-07" db="EMBL/GenBank/DDBJ databases">
        <title>Draft genome sequence of the Amantichitinum ursilacus IGB-41, a new chitin-degrading bacterium.</title>
        <authorList>
            <person name="Kirstahler P."/>
            <person name="Guenther M."/>
            <person name="Grumaz C."/>
            <person name="Rupp S."/>
            <person name="Zibek S."/>
            <person name="Sohn K."/>
        </authorList>
    </citation>
    <scope>NUCLEOTIDE SEQUENCE [LARGE SCALE GENOMIC DNA]</scope>
    <source>
        <strain evidence="1 2">IGB-41</strain>
    </source>
</reference>